<dbReference type="InterPro" id="IPR000629">
    <property type="entry name" value="RNA-helicase_DEAD-box_CS"/>
</dbReference>
<dbReference type="InterPro" id="IPR012677">
    <property type="entry name" value="Nucleotide-bd_a/b_plait_sf"/>
</dbReference>
<comment type="similarity">
    <text evidence="8 12">Belongs to the DEAD box helicase family.</text>
</comment>
<evidence type="ECO:0000256" key="4">
    <source>
        <dbReference type="ARBA" id="ARBA00022801"/>
    </source>
</evidence>
<dbReference type="Pfam" id="PF25399">
    <property type="entry name" value="DeaD_dimer"/>
    <property type="match status" value="1"/>
</dbReference>
<dbReference type="Gene3D" id="3.40.50.300">
    <property type="entry name" value="P-loop containing nucleotide triphosphate hydrolases"/>
    <property type="match status" value="2"/>
</dbReference>
<evidence type="ECO:0000256" key="10">
    <source>
        <dbReference type="ARBA" id="ARBA00067932"/>
    </source>
</evidence>
<keyword evidence="17" id="KW-1185">Reference proteome</keyword>
<proteinExistence type="inferred from homology"/>
<keyword evidence="4 12" id="KW-0378">Hydrolase</keyword>
<evidence type="ECO:0000313" key="16">
    <source>
        <dbReference type="EMBL" id="ACA59906.1"/>
    </source>
</evidence>
<evidence type="ECO:0000256" key="8">
    <source>
        <dbReference type="ARBA" id="ARBA00038437"/>
    </source>
</evidence>
<dbReference type="CDD" id="cd12252">
    <property type="entry name" value="RRM_DbpA"/>
    <property type="match status" value="1"/>
</dbReference>
<dbReference type="eggNOG" id="COG0513">
    <property type="taxonomic scope" value="Bacteria"/>
</dbReference>
<dbReference type="CDD" id="cd18787">
    <property type="entry name" value="SF2_C_DEAD"/>
    <property type="match status" value="1"/>
</dbReference>
<dbReference type="HOGENOM" id="CLU_003041_21_1_9"/>
<dbReference type="STRING" id="477974.Daud_1397"/>
<feature type="domain" description="Helicase C-terminal" evidence="14">
    <location>
        <begin position="233"/>
        <end position="382"/>
    </location>
</feature>
<evidence type="ECO:0000256" key="1">
    <source>
        <dbReference type="ARBA" id="ARBA00012552"/>
    </source>
</evidence>
<reference evidence="17" key="1">
    <citation type="submission" date="2007-10" db="EMBL/GenBank/DDBJ databases">
        <title>Complete sequence of chromosome of Desulforudis audaxviator MP104C.</title>
        <authorList>
            <person name="Copeland A."/>
            <person name="Lucas S."/>
            <person name="Lapidus A."/>
            <person name="Barry K."/>
            <person name="Glavina del Rio T."/>
            <person name="Dalin E."/>
            <person name="Tice H."/>
            <person name="Bruce D."/>
            <person name="Pitluck S."/>
            <person name="Lowry S.R."/>
            <person name="Larimer F."/>
            <person name="Land M.L."/>
            <person name="Hauser L."/>
            <person name="Kyrpides N."/>
            <person name="Ivanova N.N."/>
            <person name="Richardson P."/>
        </authorList>
    </citation>
    <scope>NUCLEOTIDE SEQUENCE [LARGE SCALE GENOMIC DNA]</scope>
    <source>
        <strain evidence="17">MP104C</strain>
    </source>
</reference>
<feature type="domain" description="DEAD-box RNA helicase Q" evidence="15">
    <location>
        <begin position="8"/>
        <end position="36"/>
    </location>
</feature>
<dbReference type="PROSITE" id="PS51192">
    <property type="entry name" value="HELICASE_ATP_BIND_1"/>
    <property type="match status" value="1"/>
</dbReference>
<keyword evidence="6 12" id="KW-0067">ATP-binding</keyword>
<dbReference type="KEGG" id="dau:Daud_1397"/>
<keyword evidence="3 12" id="KW-0547">Nucleotide-binding</keyword>
<evidence type="ECO:0000256" key="3">
    <source>
        <dbReference type="ARBA" id="ARBA00022741"/>
    </source>
</evidence>
<dbReference type="GO" id="GO:0005524">
    <property type="term" value="F:ATP binding"/>
    <property type="evidence" value="ECO:0007669"/>
    <property type="project" value="UniProtKB-KW"/>
</dbReference>
<evidence type="ECO:0000256" key="5">
    <source>
        <dbReference type="ARBA" id="ARBA00022806"/>
    </source>
</evidence>
<dbReference type="Pfam" id="PF00270">
    <property type="entry name" value="DEAD"/>
    <property type="match status" value="1"/>
</dbReference>
<dbReference type="InterPro" id="IPR014014">
    <property type="entry name" value="RNA_helicase_DEAD_Q_motif"/>
</dbReference>
<dbReference type="EC" id="3.6.4.13" evidence="1"/>
<evidence type="ECO:0000256" key="6">
    <source>
        <dbReference type="ARBA" id="ARBA00022840"/>
    </source>
</evidence>
<evidence type="ECO:0000259" key="14">
    <source>
        <dbReference type="PROSITE" id="PS51194"/>
    </source>
</evidence>
<dbReference type="InterPro" id="IPR044742">
    <property type="entry name" value="DEAD/DEAH_RhlB"/>
</dbReference>
<sequence>MGKKSASASFADLGVSPEILRAVDDMGFEEPSPIQLQTIPQLLDGRDLVGQAQTGTGKTAAFAIPLLMRLQARRGWPQVLVMTPTRELAIQVAEEFARVGRYTNTRVLPVYGGQSIGRQIKTLQRGVDVVVGTPGRVLDHLNRKTLRLEQLQAVVLDEADEMLDMGFIDDIESILNATPPSRQTLLFSATIPGPIARLAEKYMRTPVHVSINPEYVAAPDIWQVYYELRNIDHLEALCRILDAEAVERAIIFCRTKRRVDELAEALRSRGYSADHIHGDLEQNQRNRVMGAFREGEIDLLVATDVAARGIDVQNISHVINYDCPQDPESYVHRIGRTGRAGRTGTAITLVYPKELPLLRTIQRLVKVRIERHPIPSLADVVDRRMEIWRQRLLEALGTGNLTPYRTLVQELSGEYDPMEVAAAALKLLARDQGTAGPDVRPPRAEKFGGTGAEEGMVRFFMNIGRNQGVTPADIVRGVAEQARIPGGVIGAIDIYDNFTFLEVPEEVAHQVAAAMRNAAIKGWNVNLEPARPR</sequence>
<dbReference type="EMBL" id="CP000860">
    <property type="protein sequence ID" value="ACA59906.1"/>
    <property type="molecule type" value="Genomic_DNA"/>
</dbReference>
<comment type="catalytic activity">
    <reaction evidence="9">
        <text>ATP + H2O = ADP + phosphate + H(+)</text>
        <dbReference type="Rhea" id="RHEA:13065"/>
        <dbReference type="ChEBI" id="CHEBI:15377"/>
        <dbReference type="ChEBI" id="CHEBI:15378"/>
        <dbReference type="ChEBI" id="CHEBI:30616"/>
        <dbReference type="ChEBI" id="CHEBI:43474"/>
        <dbReference type="ChEBI" id="CHEBI:456216"/>
        <dbReference type="EC" id="3.6.4.13"/>
    </reaction>
</comment>
<reference evidence="16 17" key="2">
    <citation type="journal article" date="2008" name="Science">
        <title>Environmental genomics reveals a single-species ecosystem deep within Earth.</title>
        <authorList>
            <person name="Chivian D."/>
            <person name="Brodie E.L."/>
            <person name="Alm E.J."/>
            <person name="Culley D.E."/>
            <person name="Dehal P.S."/>
            <person name="Desantis T.Z."/>
            <person name="Gihring T.M."/>
            <person name="Lapidus A."/>
            <person name="Lin L.H."/>
            <person name="Lowry S.R."/>
            <person name="Moser D.P."/>
            <person name="Richardson P.M."/>
            <person name="Southam G."/>
            <person name="Wanger G."/>
            <person name="Pratt L.M."/>
            <person name="Andersen G.L."/>
            <person name="Hazen T.C."/>
            <person name="Brockman F.J."/>
            <person name="Arkin A.P."/>
            <person name="Onstott T.C."/>
        </authorList>
    </citation>
    <scope>NUCLEOTIDE SEQUENCE [LARGE SCALE GENOMIC DNA]</scope>
    <source>
        <strain evidence="16 17">MP104C</strain>
    </source>
</reference>
<dbReference type="InterPro" id="IPR001650">
    <property type="entry name" value="Helicase_C-like"/>
</dbReference>
<dbReference type="InterPro" id="IPR005580">
    <property type="entry name" value="DbpA/CsdA_RNA-bd_dom"/>
</dbReference>
<evidence type="ECO:0000256" key="7">
    <source>
        <dbReference type="ARBA" id="ARBA00023016"/>
    </source>
</evidence>
<dbReference type="RefSeq" id="WP_012302491.1">
    <property type="nucleotide sequence ID" value="NC_010424.1"/>
</dbReference>
<evidence type="ECO:0000256" key="12">
    <source>
        <dbReference type="RuleBase" id="RU000492"/>
    </source>
</evidence>
<dbReference type="GO" id="GO:0009409">
    <property type="term" value="P:response to cold"/>
    <property type="evidence" value="ECO:0007669"/>
    <property type="project" value="TreeGrafter"/>
</dbReference>
<name>B1I4A7_DESAP</name>
<evidence type="ECO:0000313" key="17">
    <source>
        <dbReference type="Proteomes" id="UP000008544"/>
    </source>
</evidence>
<evidence type="ECO:0000259" key="15">
    <source>
        <dbReference type="PROSITE" id="PS51195"/>
    </source>
</evidence>
<feature type="domain" description="Helicase ATP-binding" evidence="13">
    <location>
        <begin position="39"/>
        <end position="209"/>
    </location>
</feature>
<dbReference type="PANTHER" id="PTHR47963">
    <property type="entry name" value="DEAD-BOX ATP-DEPENDENT RNA HELICASE 47, MITOCHONDRIAL"/>
    <property type="match status" value="1"/>
</dbReference>
<dbReference type="PROSITE" id="PS51194">
    <property type="entry name" value="HELICASE_CTER"/>
    <property type="match status" value="1"/>
</dbReference>
<dbReference type="PANTHER" id="PTHR47963:SF8">
    <property type="entry name" value="ATP-DEPENDENT RNA HELICASE DEAD"/>
    <property type="match status" value="1"/>
</dbReference>
<dbReference type="GO" id="GO:0016787">
    <property type="term" value="F:hydrolase activity"/>
    <property type="evidence" value="ECO:0007669"/>
    <property type="project" value="UniProtKB-KW"/>
</dbReference>
<dbReference type="InterPro" id="IPR057325">
    <property type="entry name" value="DeaD_dimer"/>
</dbReference>
<dbReference type="PROSITE" id="PS00039">
    <property type="entry name" value="DEAD_ATP_HELICASE"/>
    <property type="match status" value="1"/>
</dbReference>
<dbReference type="InterPro" id="IPR050547">
    <property type="entry name" value="DEAD_box_RNA_helicases"/>
</dbReference>
<dbReference type="CDD" id="cd00268">
    <property type="entry name" value="DEADc"/>
    <property type="match status" value="1"/>
</dbReference>
<dbReference type="Proteomes" id="UP000008544">
    <property type="component" value="Chromosome"/>
</dbReference>
<dbReference type="GO" id="GO:0005829">
    <property type="term" value="C:cytosol"/>
    <property type="evidence" value="ECO:0007669"/>
    <property type="project" value="TreeGrafter"/>
</dbReference>
<evidence type="ECO:0000259" key="13">
    <source>
        <dbReference type="PROSITE" id="PS51192"/>
    </source>
</evidence>
<dbReference type="AlphaFoldDB" id="B1I4A7"/>
<dbReference type="Gene3D" id="3.30.70.330">
    <property type="match status" value="1"/>
</dbReference>
<dbReference type="SMART" id="SM00490">
    <property type="entry name" value="HELICc"/>
    <property type="match status" value="1"/>
</dbReference>
<dbReference type="Pfam" id="PF03880">
    <property type="entry name" value="DbpA"/>
    <property type="match status" value="1"/>
</dbReference>
<protein>
    <recommendedName>
        <fullName evidence="10">ATP-dependent RNA helicase CshA</fullName>
        <ecNumber evidence="1">3.6.4.13</ecNumber>
    </recommendedName>
</protein>
<dbReference type="SUPFAM" id="SSF52540">
    <property type="entry name" value="P-loop containing nucleoside triphosphate hydrolases"/>
    <property type="match status" value="1"/>
</dbReference>
<evidence type="ECO:0000256" key="11">
    <source>
        <dbReference type="PROSITE-ProRule" id="PRU00552"/>
    </source>
</evidence>
<dbReference type="GO" id="GO:0003724">
    <property type="term" value="F:RNA helicase activity"/>
    <property type="evidence" value="ECO:0007669"/>
    <property type="project" value="UniProtKB-EC"/>
</dbReference>
<dbReference type="FunFam" id="3.40.50.300:FF:000108">
    <property type="entry name" value="ATP-dependent RNA helicase RhlE"/>
    <property type="match status" value="1"/>
</dbReference>
<dbReference type="InterPro" id="IPR011545">
    <property type="entry name" value="DEAD/DEAH_box_helicase_dom"/>
</dbReference>
<organism evidence="16 17">
    <name type="scientific">Desulforudis audaxviator (strain MP104C)</name>
    <dbReference type="NCBI Taxonomy" id="477974"/>
    <lineage>
        <taxon>Bacteria</taxon>
        <taxon>Bacillati</taxon>
        <taxon>Bacillota</taxon>
        <taxon>Clostridia</taxon>
        <taxon>Thermoanaerobacterales</taxon>
        <taxon>Candidatus Desulforudaceae</taxon>
        <taxon>Candidatus Desulforudis</taxon>
    </lineage>
</organism>
<keyword evidence="7" id="KW-0346">Stress response</keyword>
<keyword evidence="2" id="KW-0963">Cytoplasm</keyword>
<dbReference type="SMART" id="SM00487">
    <property type="entry name" value="DEXDc"/>
    <property type="match status" value="1"/>
</dbReference>
<dbReference type="InterPro" id="IPR027417">
    <property type="entry name" value="P-loop_NTPase"/>
</dbReference>
<dbReference type="PROSITE" id="PS51195">
    <property type="entry name" value="Q_MOTIF"/>
    <property type="match status" value="1"/>
</dbReference>
<evidence type="ECO:0000256" key="2">
    <source>
        <dbReference type="ARBA" id="ARBA00022490"/>
    </source>
</evidence>
<accession>B1I4A7</accession>
<gene>
    <name evidence="16" type="ordered locus">Daud_1397</name>
</gene>
<keyword evidence="5 12" id="KW-0347">Helicase</keyword>
<evidence type="ECO:0000256" key="9">
    <source>
        <dbReference type="ARBA" id="ARBA00047984"/>
    </source>
</evidence>
<dbReference type="Pfam" id="PF00271">
    <property type="entry name" value="Helicase_C"/>
    <property type="match status" value="1"/>
</dbReference>
<dbReference type="GO" id="GO:0033592">
    <property type="term" value="F:RNA strand annealing activity"/>
    <property type="evidence" value="ECO:0007669"/>
    <property type="project" value="TreeGrafter"/>
</dbReference>
<dbReference type="InterPro" id="IPR014001">
    <property type="entry name" value="Helicase_ATP-bd"/>
</dbReference>
<feature type="short sequence motif" description="Q motif" evidence="11">
    <location>
        <begin position="8"/>
        <end position="36"/>
    </location>
</feature>
<dbReference type="GO" id="GO:0005840">
    <property type="term" value="C:ribosome"/>
    <property type="evidence" value="ECO:0007669"/>
    <property type="project" value="TreeGrafter"/>
</dbReference>